<dbReference type="InterPro" id="IPR002514">
    <property type="entry name" value="Transposase_8"/>
</dbReference>
<reference evidence="1" key="1">
    <citation type="journal article" date="2014" name="Int. J. Syst. Evol. Microbiol.">
        <title>Complete genome sequence of Corynebacterium casei LMG S-19264T (=DSM 44701T), isolated from a smear-ripened cheese.</title>
        <authorList>
            <consortium name="US DOE Joint Genome Institute (JGI-PGF)"/>
            <person name="Walter F."/>
            <person name="Albersmeier A."/>
            <person name="Kalinowski J."/>
            <person name="Ruckert C."/>
        </authorList>
    </citation>
    <scope>NUCLEOTIDE SEQUENCE</scope>
    <source>
        <strain evidence="1">KCTC 32182</strain>
    </source>
</reference>
<dbReference type="NCBIfam" id="NF047595">
    <property type="entry name" value="IS66_ISRel24_TnpA"/>
    <property type="match status" value="1"/>
</dbReference>
<reference evidence="1" key="2">
    <citation type="submission" date="2020-09" db="EMBL/GenBank/DDBJ databases">
        <authorList>
            <person name="Sun Q."/>
            <person name="Kim S."/>
        </authorList>
    </citation>
    <scope>NUCLEOTIDE SEQUENCE</scope>
    <source>
        <strain evidence="1">KCTC 32182</strain>
    </source>
</reference>
<dbReference type="Proteomes" id="UP000645257">
    <property type="component" value="Unassembled WGS sequence"/>
</dbReference>
<proteinExistence type="predicted"/>
<evidence type="ECO:0008006" key="3">
    <source>
        <dbReference type="Google" id="ProtNLM"/>
    </source>
</evidence>
<evidence type="ECO:0000313" key="2">
    <source>
        <dbReference type="Proteomes" id="UP000645257"/>
    </source>
</evidence>
<dbReference type="GO" id="GO:0003677">
    <property type="term" value="F:DNA binding"/>
    <property type="evidence" value="ECO:0007669"/>
    <property type="project" value="InterPro"/>
</dbReference>
<name>A0A918UBE2_9NEIS</name>
<sequence length="121" mass="13590">MDTSPPRKKPPRRPNFPLDFKLRLVEASLQPGVSVSRLAREHDLNANVLFNWRHQYKTGELLPLPQPASPVLLPVQIRDEPNAPAPAAIGEVELFLPKGRVRIQGRPDPDTLRLLLRELGA</sequence>
<dbReference type="GO" id="GO:0006313">
    <property type="term" value="P:DNA transposition"/>
    <property type="evidence" value="ECO:0007669"/>
    <property type="project" value="InterPro"/>
</dbReference>
<dbReference type="EMBL" id="BMYX01000029">
    <property type="protein sequence ID" value="GGY29261.1"/>
    <property type="molecule type" value="Genomic_DNA"/>
</dbReference>
<dbReference type="RefSeq" id="WP_189536827.1">
    <property type="nucleotide sequence ID" value="NZ_BMYX01000029.1"/>
</dbReference>
<comment type="caution">
    <text evidence="1">The sequence shown here is derived from an EMBL/GenBank/DDBJ whole genome shotgun (WGS) entry which is preliminary data.</text>
</comment>
<dbReference type="AlphaFoldDB" id="A0A918UBE2"/>
<keyword evidence="2" id="KW-1185">Reference proteome</keyword>
<protein>
    <recommendedName>
        <fullName evidence="3">Transposase</fullName>
    </recommendedName>
</protein>
<dbReference type="Pfam" id="PF01527">
    <property type="entry name" value="HTH_Tnp_1"/>
    <property type="match status" value="1"/>
</dbReference>
<dbReference type="GO" id="GO:0004803">
    <property type="term" value="F:transposase activity"/>
    <property type="evidence" value="ECO:0007669"/>
    <property type="project" value="InterPro"/>
</dbReference>
<dbReference type="SUPFAM" id="SSF46689">
    <property type="entry name" value="Homeodomain-like"/>
    <property type="match status" value="1"/>
</dbReference>
<gene>
    <name evidence="1" type="ORF">GCM10011289_35360</name>
</gene>
<dbReference type="InterPro" id="IPR009057">
    <property type="entry name" value="Homeodomain-like_sf"/>
</dbReference>
<organism evidence="1 2">
    <name type="scientific">Paludibacterium paludis</name>
    <dbReference type="NCBI Taxonomy" id="1225769"/>
    <lineage>
        <taxon>Bacteria</taxon>
        <taxon>Pseudomonadati</taxon>
        <taxon>Pseudomonadota</taxon>
        <taxon>Betaproteobacteria</taxon>
        <taxon>Neisseriales</taxon>
        <taxon>Chromobacteriaceae</taxon>
        <taxon>Paludibacterium</taxon>
    </lineage>
</organism>
<accession>A0A918UBE2</accession>
<evidence type="ECO:0000313" key="1">
    <source>
        <dbReference type="EMBL" id="GGY29261.1"/>
    </source>
</evidence>